<organism evidence="1 2">
    <name type="scientific">Gossypium arboreum</name>
    <name type="common">Tree cotton</name>
    <name type="synonym">Gossypium nanking</name>
    <dbReference type="NCBI Taxonomy" id="29729"/>
    <lineage>
        <taxon>Eukaryota</taxon>
        <taxon>Viridiplantae</taxon>
        <taxon>Streptophyta</taxon>
        <taxon>Embryophyta</taxon>
        <taxon>Tracheophyta</taxon>
        <taxon>Spermatophyta</taxon>
        <taxon>Magnoliopsida</taxon>
        <taxon>eudicotyledons</taxon>
        <taxon>Gunneridae</taxon>
        <taxon>Pentapetalae</taxon>
        <taxon>rosids</taxon>
        <taxon>malvids</taxon>
        <taxon>Malvales</taxon>
        <taxon>Malvaceae</taxon>
        <taxon>Malvoideae</taxon>
        <taxon>Gossypium</taxon>
    </lineage>
</organism>
<accession>A0A0B0MEW5</accession>
<sequence>MVRDKKGIISRFCIRDALNYMFVALLMDWISMPRHLVDMCASVRPCLGRGISHIMRASVRPCLGHGIGLNIVTDARLSEILSYYLATEGYK</sequence>
<dbReference type="EMBL" id="JRRC01023446">
    <property type="protein sequence ID" value="KHF97983.1"/>
    <property type="molecule type" value="Genomic_DNA"/>
</dbReference>
<evidence type="ECO:0000313" key="1">
    <source>
        <dbReference type="EMBL" id="KHF97983.1"/>
    </source>
</evidence>
<proteinExistence type="predicted"/>
<comment type="caution">
    <text evidence="1">The sequence shown here is derived from an EMBL/GenBank/DDBJ whole genome shotgun (WGS) entry which is preliminary data.</text>
</comment>
<dbReference type="Proteomes" id="UP000032142">
    <property type="component" value="Unassembled WGS sequence"/>
</dbReference>
<evidence type="ECO:0000313" key="2">
    <source>
        <dbReference type="Proteomes" id="UP000032142"/>
    </source>
</evidence>
<protein>
    <submittedName>
        <fullName evidence="1">Retinal guanylyl cyclase 1</fullName>
    </submittedName>
</protein>
<dbReference type="AlphaFoldDB" id="A0A0B0MEW5"/>
<keyword evidence="2" id="KW-1185">Reference proteome</keyword>
<name>A0A0B0MEW5_GOSAR</name>
<gene>
    <name evidence="1" type="ORF">F383_37363</name>
</gene>
<reference evidence="2" key="1">
    <citation type="submission" date="2014-09" db="EMBL/GenBank/DDBJ databases">
        <authorList>
            <person name="Mudge J."/>
            <person name="Ramaraj T."/>
            <person name="Lindquist I.E."/>
            <person name="Bharti A.K."/>
            <person name="Sundararajan A."/>
            <person name="Cameron C.T."/>
            <person name="Woodward J.E."/>
            <person name="May G.D."/>
            <person name="Brubaker C."/>
            <person name="Broadhvest J."/>
            <person name="Wilkins T.A."/>
        </authorList>
    </citation>
    <scope>NUCLEOTIDE SEQUENCE</scope>
    <source>
        <strain evidence="2">cv. AKA8401</strain>
    </source>
</reference>